<dbReference type="InterPro" id="IPR002035">
    <property type="entry name" value="VWF_A"/>
</dbReference>
<protein>
    <submittedName>
        <fullName evidence="4">von Willebrand factor type A domain-containing protein</fullName>
    </submittedName>
</protein>
<gene>
    <name evidence="4" type="ORF">SAMN04489712_101577</name>
</gene>
<dbReference type="SMART" id="SM00327">
    <property type="entry name" value="VWA"/>
    <property type="match status" value="1"/>
</dbReference>
<dbReference type="Proteomes" id="UP000236723">
    <property type="component" value="Unassembled WGS sequence"/>
</dbReference>
<dbReference type="PROSITE" id="PS50234">
    <property type="entry name" value="VWFA"/>
    <property type="match status" value="1"/>
</dbReference>
<feature type="transmembrane region" description="Helical" evidence="2">
    <location>
        <begin position="40"/>
        <end position="57"/>
    </location>
</feature>
<dbReference type="EMBL" id="FNVO01000001">
    <property type="protein sequence ID" value="SEF60866.1"/>
    <property type="molecule type" value="Genomic_DNA"/>
</dbReference>
<feature type="domain" description="VWFA" evidence="3">
    <location>
        <begin position="446"/>
        <end position="632"/>
    </location>
</feature>
<dbReference type="Gene3D" id="3.40.50.410">
    <property type="entry name" value="von Willebrand factor, type A domain"/>
    <property type="match status" value="1"/>
</dbReference>
<feature type="region of interest" description="Disordered" evidence="1">
    <location>
        <begin position="286"/>
        <end position="308"/>
    </location>
</feature>
<evidence type="ECO:0000313" key="5">
    <source>
        <dbReference type="Proteomes" id="UP000236723"/>
    </source>
</evidence>
<dbReference type="CDD" id="cd00198">
    <property type="entry name" value="vWFA"/>
    <property type="match status" value="1"/>
</dbReference>
<dbReference type="SUPFAM" id="SSF53300">
    <property type="entry name" value="vWA-like"/>
    <property type="match status" value="1"/>
</dbReference>
<proteinExistence type="predicted"/>
<accession>A0A1H5TDJ0</accession>
<evidence type="ECO:0000313" key="4">
    <source>
        <dbReference type="EMBL" id="SEF60866.1"/>
    </source>
</evidence>
<organism evidence="4 5">
    <name type="scientific">Thermomonospora echinospora</name>
    <dbReference type="NCBI Taxonomy" id="1992"/>
    <lineage>
        <taxon>Bacteria</taxon>
        <taxon>Bacillati</taxon>
        <taxon>Actinomycetota</taxon>
        <taxon>Actinomycetes</taxon>
        <taxon>Streptosporangiales</taxon>
        <taxon>Thermomonosporaceae</taxon>
        <taxon>Thermomonospora</taxon>
    </lineage>
</organism>
<dbReference type="RefSeq" id="WP_103935990.1">
    <property type="nucleotide sequence ID" value="NZ_FNVO01000001.1"/>
</dbReference>
<keyword evidence="5" id="KW-1185">Reference proteome</keyword>
<dbReference type="InterPro" id="IPR036465">
    <property type="entry name" value="vWFA_dom_sf"/>
</dbReference>
<keyword evidence="2" id="KW-0812">Transmembrane</keyword>
<evidence type="ECO:0000256" key="1">
    <source>
        <dbReference type="SAM" id="MobiDB-lite"/>
    </source>
</evidence>
<feature type="compositionally biased region" description="Basic and acidic residues" evidence="1">
    <location>
        <begin position="289"/>
        <end position="298"/>
    </location>
</feature>
<dbReference type="OrthoDB" id="491589at2"/>
<feature type="transmembrane region" description="Helical" evidence="2">
    <location>
        <begin position="78"/>
        <end position="101"/>
    </location>
</feature>
<feature type="transmembrane region" description="Helical" evidence="2">
    <location>
        <begin position="16"/>
        <end position="34"/>
    </location>
</feature>
<evidence type="ECO:0000259" key="3">
    <source>
        <dbReference type="PROSITE" id="PS50234"/>
    </source>
</evidence>
<reference evidence="5" key="1">
    <citation type="submission" date="2016-10" db="EMBL/GenBank/DDBJ databases">
        <authorList>
            <person name="Varghese N."/>
            <person name="Submissions S."/>
        </authorList>
    </citation>
    <scope>NUCLEOTIDE SEQUENCE [LARGE SCALE GENOMIC DNA]</scope>
    <source>
        <strain evidence="5">DSM 43163</strain>
    </source>
</reference>
<name>A0A1H5TDJ0_9ACTN</name>
<evidence type="ECO:0000256" key="2">
    <source>
        <dbReference type="SAM" id="Phobius"/>
    </source>
</evidence>
<dbReference type="AlphaFoldDB" id="A0A1H5TDJ0"/>
<keyword evidence="2" id="KW-1133">Transmembrane helix</keyword>
<keyword evidence="2" id="KW-0472">Membrane</keyword>
<sequence>MTDEQPRQQPRRQRRGRSLPTLVVLPLVLLSVWIDQGVIKVHWLIATAVIAAVILLEEFRPSLPGWLPHLEQKARRRYGSAAAAVVIGAAVVFSGWTLAGWSQTRLSACEPPAELRVMVATEMLRTMRAKAEEFAVEQAEGVRCRPVHVTVFAAPPMRPLVEAFSNHNGWLDQNPERSPLAGIGPRPDLWLASASAVAEYVTEPGVKGGRWVSTEGHPTVSAASPIVLAVSTAAAKAAGTPAGGTPDNWEEVVEWAGDKGVTLLRPTPDTSDVAMVATSVLYEAAANDSEEHHRREQRVSPPDTPLTGVDQMLCHVRERLADDRPYKVALMVPEHSLAAYNRGEPLGGTCARRLSRAEAADYQLEVVRPRRTPLLDYSTVQIAWDDEQDAERSRLVTAFQAWLAAHGRRLGPGFEPPGGSGTATPMKKHNLETTISQINATRRARTLLFALDRSGSMKAPVTGGTAIGRARALVREATGWLGDNDQAGLWAFPSGGDGREPEVLAPLAPTEEAVSTLPAGLGGLETEGSTTPLHHVIVRGLQELREKPNEGSLVVLTDGDNDAGRHADEDLKALRTELRESRDPRVYLVVVGERGCDKALKDLLAGSRRARCLPFGASTDARQVVNDLFTNIWKD</sequence>